<feature type="region of interest" description="Disordered" evidence="1">
    <location>
        <begin position="1"/>
        <end position="46"/>
    </location>
</feature>
<sequence>MDADEATDSARGRALTAAIRSPSDVARHSGGPRCLAAAGDTGTTTTTAPTCSAADAQAAWPSSGDDALRSSIAFAPISRLLSSWLSLPRERNIASECE</sequence>
<feature type="compositionally biased region" description="Low complexity" evidence="1">
    <location>
        <begin position="36"/>
        <end position="46"/>
    </location>
</feature>
<name>A0A0P0WYQ1_ORYSJ</name>
<dbReference type="EMBL" id="AP014962">
    <property type="protein sequence ID" value="BAS98533.1"/>
    <property type="molecule type" value="Genomic_DNA"/>
</dbReference>
<reference evidence="3" key="1">
    <citation type="journal article" date="2005" name="Nature">
        <title>The map-based sequence of the rice genome.</title>
        <authorList>
            <consortium name="International rice genome sequencing project (IRGSP)"/>
            <person name="Matsumoto T."/>
            <person name="Wu J."/>
            <person name="Kanamori H."/>
            <person name="Katayose Y."/>
            <person name="Fujisawa M."/>
            <person name="Namiki N."/>
            <person name="Mizuno H."/>
            <person name="Yamamoto K."/>
            <person name="Antonio B.A."/>
            <person name="Baba T."/>
            <person name="Sakata K."/>
            <person name="Nagamura Y."/>
            <person name="Aoki H."/>
            <person name="Arikawa K."/>
            <person name="Arita K."/>
            <person name="Bito T."/>
            <person name="Chiden Y."/>
            <person name="Fujitsuka N."/>
            <person name="Fukunaka R."/>
            <person name="Hamada M."/>
            <person name="Harada C."/>
            <person name="Hayashi A."/>
            <person name="Hijishita S."/>
            <person name="Honda M."/>
            <person name="Hosokawa S."/>
            <person name="Ichikawa Y."/>
            <person name="Idonuma A."/>
            <person name="Iijima M."/>
            <person name="Ikeda M."/>
            <person name="Ikeno M."/>
            <person name="Ito K."/>
            <person name="Ito S."/>
            <person name="Ito T."/>
            <person name="Ito Y."/>
            <person name="Ito Y."/>
            <person name="Iwabuchi A."/>
            <person name="Kamiya K."/>
            <person name="Karasawa W."/>
            <person name="Kurita K."/>
            <person name="Katagiri S."/>
            <person name="Kikuta A."/>
            <person name="Kobayashi H."/>
            <person name="Kobayashi N."/>
            <person name="Machita K."/>
            <person name="Maehara T."/>
            <person name="Masukawa M."/>
            <person name="Mizubayashi T."/>
            <person name="Mukai Y."/>
            <person name="Nagasaki H."/>
            <person name="Nagata Y."/>
            <person name="Naito S."/>
            <person name="Nakashima M."/>
            <person name="Nakama Y."/>
            <person name="Nakamichi Y."/>
            <person name="Nakamura M."/>
            <person name="Meguro A."/>
            <person name="Negishi M."/>
            <person name="Ohta I."/>
            <person name="Ohta T."/>
            <person name="Okamoto M."/>
            <person name="Ono N."/>
            <person name="Saji S."/>
            <person name="Sakaguchi M."/>
            <person name="Sakai K."/>
            <person name="Shibata M."/>
            <person name="Shimokawa T."/>
            <person name="Song J."/>
            <person name="Takazaki Y."/>
            <person name="Terasawa K."/>
            <person name="Tsugane M."/>
            <person name="Tsuji K."/>
            <person name="Ueda S."/>
            <person name="Waki K."/>
            <person name="Yamagata H."/>
            <person name="Yamamoto M."/>
            <person name="Yamamoto S."/>
            <person name="Yamane H."/>
            <person name="Yoshiki S."/>
            <person name="Yoshihara R."/>
            <person name="Yukawa K."/>
            <person name="Zhong H."/>
            <person name="Yano M."/>
            <person name="Yuan Q."/>
            <person name="Ouyang S."/>
            <person name="Liu J."/>
            <person name="Jones K.M."/>
            <person name="Gansberger K."/>
            <person name="Moffat K."/>
            <person name="Hill J."/>
            <person name="Bera J."/>
            <person name="Fadrosh D."/>
            <person name="Jin S."/>
            <person name="Johri S."/>
            <person name="Kim M."/>
            <person name="Overton L."/>
            <person name="Reardon M."/>
            <person name="Tsitrin T."/>
            <person name="Vuong H."/>
            <person name="Weaver B."/>
            <person name="Ciecko A."/>
            <person name="Tallon L."/>
            <person name="Jackson J."/>
            <person name="Pai G."/>
            <person name="Aken S.V."/>
            <person name="Utterback T."/>
            <person name="Reidmuller S."/>
            <person name="Feldblyum T."/>
            <person name="Hsiao J."/>
            <person name="Zismann V."/>
            <person name="Iobst S."/>
            <person name="de Vazeille A.R."/>
            <person name="Buell C.R."/>
            <person name="Ying K."/>
            <person name="Li Y."/>
            <person name="Lu T."/>
            <person name="Huang Y."/>
            <person name="Zhao Q."/>
            <person name="Feng Q."/>
            <person name="Zhang L."/>
            <person name="Zhu J."/>
            <person name="Weng Q."/>
            <person name="Mu J."/>
            <person name="Lu Y."/>
            <person name="Fan D."/>
            <person name="Liu Y."/>
            <person name="Guan J."/>
            <person name="Zhang Y."/>
            <person name="Yu S."/>
            <person name="Liu X."/>
            <person name="Zhang Y."/>
            <person name="Hong G."/>
            <person name="Han B."/>
            <person name="Choisne N."/>
            <person name="Demange N."/>
            <person name="Orjeda G."/>
            <person name="Samain S."/>
            <person name="Cattolico L."/>
            <person name="Pelletier E."/>
            <person name="Couloux A."/>
            <person name="Segurens B."/>
            <person name="Wincker P."/>
            <person name="D'Hont A."/>
            <person name="Scarpelli C."/>
            <person name="Weissenbach J."/>
            <person name="Salanoubat M."/>
            <person name="Quetier F."/>
            <person name="Yu Y."/>
            <person name="Kim H.R."/>
            <person name="Rambo T."/>
            <person name="Currie J."/>
            <person name="Collura K."/>
            <person name="Luo M."/>
            <person name="Yang T."/>
            <person name="Ammiraju J.S.S."/>
            <person name="Engler F."/>
            <person name="Soderlund C."/>
            <person name="Wing R.A."/>
            <person name="Palmer L.E."/>
            <person name="de la Bastide M."/>
            <person name="Spiegel L."/>
            <person name="Nascimento L."/>
            <person name="Zutavern T."/>
            <person name="O'Shaughnessy A."/>
            <person name="Dike S."/>
            <person name="Dedhia N."/>
            <person name="Preston R."/>
            <person name="Balija V."/>
            <person name="McCombie W.R."/>
            <person name="Chow T."/>
            <person name="Chen H."/>
            <person name="Chung M."/>
            <person name="Chen C."/>
            <person name="Shaw J."/>
            <person name="Wu H."/>
            <person name="Hsiao K."/>
            <person name="Chao Y."/>
            <person name="Chu M."/>
            <person name="Cheng C."/>
            <person name="Hour A."/>
            <person name="Lee P."/>
            <person name="Lin S."/>
            <person name="Lin Y."/>
            <person name="Liou J."/>
            <person name="Liu S."/>
            <person name="Hsing Y."/>
            <person name="Raghuvanshi S."/>
            <person name="Mohanty A."/>
            <person name="Bharti A.K."/>
            <person name="Gaur A."/>
            <person name="Gupta V."/>
            <person name="Kumar D."/>
            <person name="Ravi V."/>
            <person name="Vij S."/>
            <person name="Kapur A."/>
            <person name="Khurana P."/>
            <person name="Khurana P."/>
            <person name="Khurana J.P."/>
            <person name="Tyagi A.K."/>
            <person name="Gaikwad K."/>
            <person name="Singh A."/>
            <person name="Dalal V."/>
            <person name="Srivastava S."/>
            <person name="Dixit A."/>
            <person name="Pal A.K."/>
            <person name="Ghazi I.A."/>
            <person name="Yadav M."/>
            <person name="Pandit A."/>
            <person name="Bhargava A."/>
            <person name="Sureshbabu K."/>
            <person name="Batra K."/>
            <person name="Sharma T.R."/>
            <person name="Mohapatra T."/>
            <person name="Singh N.K."/>
            <person name="Messing J."/>
            <person name="Nelson A.B."/>
            <person name="Fuks G."/>
            <person name="Kavchok S."/>
            <person name="Keizer G."/>
            <person name="Linton E."/>
            <person name="Llaca V."/>
            <person name="Song R."/>
            <person name="Tanyolac B."/>
            <person name="Young S."/>
            <person name="Ho-Il K."/>
            <person name="Hahn J.H."/>
            <person name="Sangsakoo G."/>
            <person name="Vanavichit A."/>
            <person name="de Mattos Luiz.A.T."/>
            <person name="Zimmer P.D."/>
            <person name="Malone G."/>
            <person name="Dellagostin O."/>
            <person name="de Oliveira A.C."/>
            <person name="Bevan M."/>
            <person name="Bancroft I."/>
            <person name="Minx P."/>
            <person name="Cordum H."/>
            <person name="Wilson R."/>
            <person name="Cheng Z."/>
            <person name="Jin W."/>
            <person name="Jiang J."/>
            <person name="Leong S.A."/>
            <person name="Iwama H."/>
            <person name="Gojobori T."/>
            <person name="Itoh T."/>
            <person name="Niimura Y."/>
            <person name="Fujii Y."/>
            <person name="Habara T."/>
            <person name="Sakai H."/>
            <person name="Sato Y."/>
            <person name="Wilson G."/>
            <person name="Kumar K."/>
            <person name="McCouch S."/>
            <person name="Juretic N."/>
            <person name="Hoen D."/>
            <person name="Wright S."/>
            <person name="Bruskiewich R."/>
            <person name="Bureau T."/>
            <person name="Miyao A."/>
            <person name="Hirochika H."/>
            <person name="Nishikawa T."/>
            <person name="Kadowaki K."/>
            <person name="Sugiura M."/>
            <person name="Burr B."/>
            <person name="Sasaki T."/>
        </authorList>
    </citation>
    <scope>NUCLEOTIDE SEQUENCE [LARGE SCALE GENOMIC DNA]</scope>
    <source>
        <strain evidence="3">cv. Nipponbare</strain>
    </source>
</reference>
<keyword evidence="3" id="KW-1185">Reference proteome</keyword>
<evidence type="ECO:0000313" key="2">
    <source>
        <dbReference type="EMBL" id="BAS98533.1"/>
    </source>
</evidence>
<evidence type="ECO:0000313" key="3">
    <source>
        <dbReference type="Proteomes" id="UP000059680"/>
    </source>
</evidence>
<dbReference type="AlphaFoldDB" id="A0A0P0WYQ1"/>
<protein>
    <submittedName>
        <fullName evidence="2">Os06g0606599 protein</fullName>
    </submittedName>
</protein>
<dbReference type="InParanoid" id="A0A0P0WYQ1"/>
<reference evidence="2 3" key="2">
    <citation type="journal article" date="2013" name="Plant Cell Physiol.">
        <title>Rice Annotation Project Database (RAP-DB): an integrative and interactive database for rice genomics.</title>
        <authorList>
            <person name="Sakai H."/>
            <person name="Lee S.S."/>
            <person name="Tanaka T."/>
            <person name="Numa H."/>
            <person name="Kim J."/>
            <person name="Kawahara Y."/>
            <person name="Wakimoto H."/>
            <person name="Yang C.C."/>
            <person name="Iwamoto M."/>
            <person name="Abe T."/>
            <person name="Yamada Y."/>
            <person name="Muto A."/>
            <person name="Inokuchi H."/>
            <person name="Ikemura T."/>
            <person name="Matsumoto T."/>
            <person name="Sasaki T."/>
            <person name="Itoh T."/>
        </authorList>
    </citation>
    <scope>NUCLEOTIDE SEQUENCE [LARGE SCALE GENOMIC DNA]</scope>
    <source>
        <strain evidence="3">cv. Nipponbare</strain>
    </source>
</reference>
<accession>A0A0P0WYQ1</accession>
<organism evidence="2 3">
    <name type="scientific">Oryza sativa subsp. japonica</name>
    <name type="common">Rice</name>
    <dbReference type="NCBI Taxonomy" id="39947"/>
    <lineage>
        <taxon>Eukaryota</taxon>
        <taxon>Viridiplantae</taxon>
        <taxon>Streptophyta</taxon>
        <taxon>Embryophyta</taxon>
        <taxon>Tracheophyta</taxon>
        <taxon>Spermatophyta</taxon>
        <taxon>Magnoliopsida</taxon>
        <taxon>Liliopsida</taxon>
        <taxon>Poales</taxon>
        <taxon>Poaceae</taxon>
        <taxon>BOP clade</taxon>
        <taxon>Oryzoideae</taxon>
        <taxon>Oryzeae</taxon>
        <taxon>Oryzinae</taxon>
        <taxon>Oryza</taxon>
        <taxon>Oryza sativa</taxon>
    </lineage>
</organism>
<evidence type="ECO:0000256" key="1">
    <source>
        <dbReference type="SAM" id="MobiDB-lite"/>
    </source>
</evidence>
<gene>
    <name evidence="2" type="ordered locus">Os06g0606599</name>
    <name evidence="2" type="ORF">OSNPB_060606599</name>
</gene>
<proteinExistence type="predicted"/>
<dbReference type="Proteomes" id="UP000059680">
    <property type="component" value="Chromosome 6"/>
</dbReference>
<dbReference type="Gramene" id="Os06t0606599-00">
    <property type="protein sequence ID" value="Os06t0606599-00"/>
    <property type="gene ID" value="Os06g0606599"/>
</dbReference>
<reference evidence="2 3" key="3">
    <citation type="journal article" date="2013" name="Rice">
        <title>Improvement of the Oryza sativa Nipponbare reference genome using next generation sequence and optical map data.</title>
        <authorList>
            <person name="Kawahara Y."/>
            <person name="de la Bastide M."/>
            <person name="Hamilton J.P."/>
            <person name="Kanamori H."/>
            <person name="McCombie W.R."/>
            <person name="Ouyang S."/>
            <person name="Schwartz D.C."/>
            <person name="Tanaka T."/>
            <person name="Wu J."/>
            <person name="Zhou S."/>
            <person name="Childs K.L."/>
            <person name="Davidson R.M."/>
            <person name="Lin H."/>
            <person name="Quesada-Ocampo L."/>
            <person name="Vaillancourt B."/>
            <person name="Sakai H."/>
            <person name="Lee S.S."/>
            <person name="Kim J."/>
            <person name="Numa H."/>
            <person name="Itoh T."/>
            <person name="Buell C.R."/>
            <person name="Matsumoto T."/>
        </authorList>
    </citation>
    <scope>NUCLEOTIDE SEQUENCE [LARGE SCALE GENOMIC DNA]</scope>
    <source>
        <strain evidence="3">cv. Nipponbare</strain>
    </source>
</reference>
<dbReference type="PaxDb" id="39947-A0A0P0WYQ1"/>